<comment type="caution">
    <text evidence="1">The sequence shown here is derived from an EMBL/GenBank/DDBJ whole genome shotgun (WGS) entry which is preliminary data.</text>
</comment>
<sequence>MVFPQTPLDVEIALWIGGTWTDVTADVYTSDKITITRGRADEGARTDPGKCTLTFNNRLGKYSPRNPLSPYYGLIGRNTLLRVLVKAGTPFLELPGNSNGYASTPDVAALDITGDIDVRFDGFLTNWLDASDGLKTTELMGKLGSAGADKSWFFGVRNNRLYFEWSADGTNVVGASSTAQPVVPANGRLAVRATLDVNNGAGGRTIVFYTAPTIAGPWTQLGDPVVQAGTTSIFNSTAAVRVGALPAVMTYPSGRVHAAEIRNGIGGTVVANPDFTAQALAATSFADSAGRTWTVNTAGSTAISNRRTRFIGEVSSWPSRWDVSGKDIRVPIEAAGLMRRLGQGAKALDSTLRRRIPAFAPLAYWPMEEGKNARAAYSPIAGVKPLQLKPANWAGVDSLASSSALPTISSSTPTACDMYGRVPAPSTTLTKWSVEWVYRLDTANTTLRTFLRVLSTGTVREWYVQTRNDLTRIIGKDDDGTTVFSNDLATGTDLFNQWIRVRLAVTQSGGNVVWEIRWTDVGGDAGAFSTSFTGTVGRPTGVASPPDGYASDIDGMAIGHISVFGTDDSDAFDQAIDAWAGETAGARMSRLASEEGVRLGQWGDPTVQEQVGPQRIDTLLSLLEQAADADGGILYERRNAVSLAYRDRNSMYNQPVGLALDYNTSGHVAPPLEPVDDDQKVRNDVTVTRDGGASGRAVLDEGPLSVQAPPNGVGLYDTSLTLNLYDDDQAEPHAYWNMHLGTWDESRYPVVNLDLAAAPSLIDTVTLLESGDRIQIANPPAWLPPGPIDLLMQGYQEVIGHPIDWDVQMNCTPAGPWNIGIVEDPVYGWADTDGCSLAAAATSSATALTVLTTDGDPWTTDPAELPFDIRAGGEVMTVNAISNSLTDTFARTISSSWGTADSGQVWSFSGGSAADYSVGSGYGKHVLASVNVSRRSFTDFPFADFDYYGSVTTSATATGGSLFGSLTGRYIDSDNLYMARLEFTTANALILTIRKRVATVESTVASYNVTTTHTPGTFLRIRFQAKGTALRAKTWLASDPEPPDWQIDTTDTDITTASYIGVRSITASGNTNTNPEVRYDNLAVVNPQVFTVLRARNGIVKAQTASTDIVLAYPAIVAL</sequence>
<gene>
    <name evidence="1" type="ORF">GCM10023335_12340</name>
</gene>
<evidence type="ECO:0000313" key="1">
    <source>
        <dbReference type="EMBL" id="GAA4999462.1"/>
    </source>
</evidence>
<evidence type="ECO:0000313" key="2">
    <source>
        <dbReference type="Proteomes" id="UP001501759"/>
    </source>
</evidence>
<protein>
    <recommendedName>
        <fullName evidence="3">Minor tail protein</fullName>
    </recommendedName>
</protein>
<proteinExistence type="predicted"/>
<dbReference type="Proteomes" id="UP001501759">
    <property type="component" value="Unassembled WGS sequence"/>
</dbReference>
<organism evidence="1 2">
    <name type="scientific">Streptomyces siamensis</name>
    <dbReference type="NCBI Taxonomy" id="1274986"/>
    <lineage>
        <taxon>Bacteria</taxon>
        <taxon>Bacillati</taxon>
        <taxon>Actinomycetota</taxon>
        <taxon>Actinomycetes</taxon>
        <taxon>Kitasatosporales</taxon>
        <taxon>Streptomycetaceae</taxon>
        <taxon>Streptomyces</taxon>
    </lineage>
</organism>
<dbReference type="EMBL" id="BAABKB010000002">
    <property type="protein sequence ID" value="GAA4999462.1"/>
    <property type="molecule type" value="Genomic_DNA"/>
</dbReference>
<evidence type="ECO:0008006" key="3">
    <source>
        <dbReference type="Google" id="ProtNLM"/>
    </source>
</evidence>
<accession>A0ABP9IJ32</accession>
<name>A0ABP9IJ32_9ACTN</name>
<keyword evidence="2" id="KW-1185">Reference proteome</keyword>
<dbReference type="RefSeq" id="WP_345642365.1">
    <property type="nucleotide sequence ID" value="NZ_BAABKB010000002.1"/>
</dbReference>
<reference evidence="2" key="1">
    <citation type="journal article" date="2019" name="Int. J. Syst. Evol. Microbiol.">
        <title>The Global Catalogue of Microorganisms (GCM) 10K type strain sequencing project: providing services to taxonomists for standard genome sequencing and annotation.</title>
        <authorList>
            <consortium name="The Broad Institute Genomics Platform"/>
            <consortium name="The Broad Institute Genome Sequencing Center for Infectious Disease"/>
            <person name="Wu L."/>
            <person name="Ma J."/>
        </authorList>
    </citation>
    <scope>NUCLEOTIDE SEQUENCE [LARGE SCALE GENOMIC DNA]</scope>
    <source>
        <strain evidence="2">JCM 18409</strain>
    </source>
</reference>